<sequence>MKRVRRIILQKEITKAILEEKIGDRKQMIKEWVCGLTGFELECAMREVMTERNRRA</sequence>
<organism evidence="1">
    <name type="scientific">marine sediment metagenome</name>
    <dbReference type="NCBI Taxonomy" id="412755"/>
    <lineage>
        <taxon>unclassified sequences</taxon>
        <taxon>metagenomes</taxon>
        <taxon>ecological metagenomes</taxon>
    </lineage>
</organism>
<dbReference type="EMBL" id="BARS01010840">
    <property type="protein sequence ID" value="GAF97842.1"/>
    <property type="molecule type" value="Genomic_DNA"/>
</dbReference>
<accession>X0UBT7</accession>
<evidence type="ECO:0000313" key="1">
    <source>
        <dbReference type="EMBL" id="GAF97842.1"/>
    </source>
</evidence>
<dbReference type="AlphaFoldDB" id="X0UBT7"/>
<comment type="caution">
    <text evidence="1">The sequence shown here is derived from an EMBL/GenBank/DDBJ whole genome shotgun (WGS) entry which is preliminary data.</text>
</comment>
<protein>
    <submittedName>
        <fullName evidence="1">Uncharacterized protein</fullName>
    </submittedName>
</protein>
<gene>
    <name evidence="1" type="ORF">S01H1_19939</name>
</gene>
<proteinExistence type="predicted"/>
<reference evidence="1" key="1">
    <citation type="journal article" date="2014" name="Front. Microbiol.">
        <title>High frequency of phylogenetically diverse reductive dehalogenase-homologous genes in deep subseafloor sedimentary metagenomes.</title>
        <authorList>
            <person name="Kawai M."/>
            <person name="Futagami T."/>
            <person name="Toyoda A."/>
            <person name="Takaki Y."/>
            <person name="Nishi S."/>
            <person name="Hori S."/>
            <person name="Arai W."/>
            <person name="Tsubouchi T."/>
            <person name="Morono Y."/>
            <person name="Uchiyama I."/>
            <person name="Ito T."/>
            <person name="Fujiyama A."/>
            <person name="Inagaki F."/>
            <person name="Takami H."/>
        </authorList>
    </citation>
    <scope>NUCLEOTIDE SEQUENCE</scope>
    <source>
        <strain evidence="1">Expedition CK06-06</strain>
    </source>
</reference>
<name>X0UBT7_9ZZZZ</name>